<feature type="domain" description="EamA" evidence="2">
    <location>
        <begin position="3"/>
        <end position="131"/>
    </location>
</feature>
<evidence type="ECO:0000313" key="3">
    <source>
        <dbReference type="EMBL" id="CAB4735819.1"/>
    </source>
</evidence>
<dbReference type="EMBL" id="CAFBLV010000023">
    <property type="protein sequence ID" value="CAB4862217.1"/>
    <property type="molecule type" value="Genomic_DNA"/>
</dbReference>
<proteinExistence type="predicted"/>
<reference evidence="3" key="1">
    <citation type="submission" date="2020-05" db="EMBL/GenBank/DDBJ databases">
        <authorList>
            <person name="Chiriac C."/>
            <person name="Salcher M."/>
            <person name="Ghai R."/>
            <person name="Kavagutti S V."/>
        </authorList>
    </citation>
    <scope>NUCLEOTIDE SEQUENCE</scope>
</reference>
<feature type="transmembrane region" description="Helical" evidence="1">
    <location>
        <begin position="147"/>
        <end position="170"/>
    </location>
</feature>
<dbReference type="InterPro" id="IPR000620">
    <property type="entry name" value="EamA_dom"/>
</dbReference>
<name>A0A6J6SNR1_9ZZZZ</name>
<dbReference type="EMBL" id="CAEZZA010000001">
    <property type="protein sequence ID" value="CAB4735819.1"/>
    <property type="molecule type" value="Genomic_DNA"/>
</dbReference>
<evidence type="ECO:0000313" key="4">
    <source>
        <dbReference type="EMBL" id="CAB4862217.1"/>
    </source>
</evidence>
<accession>A0A6J6SNR1</accession>
<dbReference type="SUPFAM" id="SSF103481">
    <property type="entry name" value="Multidrug resistance efflux transporter EmrE"/>
    <property type="match status" value="2"/>
</dbReference>
<feature type="transmembrane region" description="Helical" evidence="1">
    <location>
        <begin position="176"/>
        <end position="198"/>
    </location>
</feature>
<evidence type="ECO:0000313" key="5">
    <source>
        <dbReference type="EMBL" id="CAB5006983.1"/>
    </source>
</evidence>
<feature type="transmembrane region" description="Helical" evidence="1">
    <location>
        <begin position="233"/>
        <end position="255"/>
    </location>
</feature>
<organism evidence="3">
    <name type="scientific">freshwater metagenome</name>
    <dbReference type="NCBI Taxonomy" id="449393"/>
    <lineage>
        <taxon>unclassified sequences</taxon>
        <taxon>metagenomes</taxon>
        <taxon>ecological metagenomes</taxon>
    </lineage>
</organism>
<feature type="transmembrane region" description="Helical" evidence="1">
    <location>
        <begin position="262"/>
        <end position="280"/>
    </location>
</feature>
<keyword evidence="1" id="KW-0472">Membrane</keyword>
<protein>
    <submittedName>
        <fullName evidence="3">Unannotated protein</fullName>
    </submittedName>
</protein>
<dbReference type="InterPro" id="IPR037185">
    <property type="entry name" value="EmrE-like"/>
</dbReference>
<feature type="transmembrane region" description="Helical" evidence="1">
    <location>
        <begin position="32"/>
        <end position="50"/>
    </location>
</feature>
<feature type="transmembrane region" description="Helical" evidence="1">
    <location>
        <begin position="62"/>
        <end position="84"/>
    </location>
</feature>
<evidence type="ECO:0000259" key="2">
    <source>
        <dbReference type="Pfam" id="PF00892"/>
    </source>
</evidence>
<feature type="transmembrane region" description="Helical" evidence="1">
    <location>
        <begin position="210"/>
        <end position="227"/>
    </location>
</feature>
<dbReference type="Pfam" id="PF00892">
    <property type="entry name" value="EamA"/>
    <property type="match status" value="1"/>
</dbReference>
<keyword evidence="1" id="KW-1133">Transmembrane helix</keyword>
<feature type="transmembrane region" description="Helical" evidence="1">
    <location>
        <begin position="117"/>
        <end position="135"/>
    </location>
</feature>
<dbReference type="PANTHER" id="PTHR22911:SF137">
    <property type="entry name" value="SOLUTE CARRIER FAMILY 35 MEMBER G2-RELATED"/>
    <property type="match status" value="1"/>
</dbReference>
<dbReference type="AlphaFoldDB" id="A0A6J6SNR1"/>
<sequence length="281" mass="28583">MLSIVCGFSTAIIFAIGTLASARCSRTLGAPQVVAWSSLVGLVLVGPFALRDGIPTNLDRNACLLLAIAGVGNVLGFTSVFLALRVGKIGVVSPIVATQGVFAAVLAAVGGKSIEPLIAFVLLAIVVGIIIAAKSRDPAPIPNENNLRAALFASAGAIFFGLSLFAIGMLSGLLPLAWLLLPGRAVGVFALAVPLIVANRLRVTKATAPLLALVGICDIAGITMYAIGAQQNIAVTAVVASQMAPMAAVLAYFIFGERLGKGQIVGLVVILSGVTVLSFLQ</sequence>
<dbReference type="PANTHER" id="PTHR22911">
    <property type="entry name" value="ACYL-MALONYL CONDENSING ENZYME-RELATED"/>
    <property type="match status" value="1"/>
</dbReference>
<evidence type="ECO:0000256" key="1">
    <source>
        <dbReference type="SAM" id="Phobius"/>
    </source>
</evidence>
<dbReference type="EMBL" id="CAFBPJ010000010">
    <property type="protein sequence ID" value="CAB5006983.1"/>
    <property type="molecule type" value="Genomic_DNA"/>
</dbReference>
<dbReference type="GO" id="GO:0016020">
    <property type="term" value="C:membrane"/>
    <property type="evidence" value="ECO:0007669"/>
    <property type="project" value="InterPro"/>
</dbReference>
<keyword evidence="1" id="KW-0812">Transmembrane</keyword>
<gene>
    <name evidence="3" type="ORF">UFOPK2809_00017</name>
    <name evidence="4" type="ORF">UFOPK3425_00217</name>
    <name evidence="5" type="ORF">UFOPK4092_00173</name>
</gene>